<dbReference type="HOGENOM" id="CLU_1368543_0_0_1"/>
<evidence type="ECO:0000313" key="2">
    <source>
        <dbReference type="EnsemblProtists" id="HpaP808340"/>
    </source>
</evidence>
<feature type="region of interest" description="Disordered" evidence="1">
    <location>
        <begin position="86"/>
        <end position="156"/>
    </location>
</feature>
<organism evidence="2 3">
    <name type="scientific">Hyaloperonospora arabidopsidis (strain Emoy2)</name>
    <name type="common">Downy mildew agent</name>
    <name type="synonym">Peronospora arabidopsidis</name>
    <dbReference type="NCBI Taxonomy" id="559515"/>
    <lineage>
        <taxon>Eukaryota</taxon>
        <taxon>Sar</taxon>
        <taxon>Stramenopiles</taxon>
        <taxon>Oomycota</taxon>
        <taxon>Peronosporomycetes</taxon>
        <taxon>Peronosporales</taxon>
        <taxon>Peronosporaceae</taxon>
        <taxon>Hyaloperonospora</taxon>
    </lineage>
</organism>
<evidence type="ECO:0000256" key="1">
    <source>
        <dbReference type="SAM" id="MobiDB-lite"/>
    </source>
</evidence>
<accession>M4BPK1</accession>
<dbReference type="EnsemblProtists" id="HpaT808340">
    <property type="protein sequence ID" value="HpaP808340"/>
    <property type="gene ID" value="HpaG808340"/>
</dbReference>
<protein>
    <submittedName>
        <fullName evidence="2">Uncharacterized protein</fullName>
    </submittedName>
</protein>
<reference evidence="2" key="2">
    <citation type="submission" date="2015-06" db="UniProtKB">
        <authorList>
            <consortium name="EnsemblProtists"/>
        </authorList>
    </citation>
    <scope>IDENTIFICATION</scope>
    <source>
        <strain evidence="2">Emoy2</strain>
    </source>
</reference>
<feature type="compositionally biased region" description="Polar residues" evidence="1">
    <location>
        <begin position="1"/>
        <end position="25"/>
    </location>
</feature>
<dbReference type="VEuPathDB" id="FungiDB:HpaG808340"/>
<feature type="compositionally biased region" description="Polar residues" evidence="1">
    <location>
        <begin position="46"/>
        <end position="58"/>
    </location>
</feature>
<sequence length="200" mass="20498">MVLTPRSSVTPSSLAESTSSRTQRGQVGRHLPRPVVPPSGSPTSTQICITSSRSATGNRSRKSAKSSLVSAPVFQRDVFSVTPSAPVSAVDPVATPLPDSVVAPDAIAKSSGKRKSARRPAYTPAKHPKKINPAGSHSTSPRATPSSRSTRPSSVSSFGASEAYVSTAALPALTSVASDLPLSLSVPIFGIPNPSCRGCV</sequence>
<evidence type="ECO:0000313" key="3">
    <source>
        <dbReference type="Proteomes" id="UP000011713"/>
    </source>
</evidence>
<dbReference type="AlphaFoldDB" id="M4BPK1"/>
<proteinExistence type="predicted"/>
<keyword evidence="3" id="KW-1185">Reference proteome</keyword>
<reference evidence="3" key="1">
    <citation type="journal article" date="2010" name="Science">
        <title>Signatures of adaptation to obligate biotrophy in the Hyaloperonospora arabidopsidis genome.</title>
        <authorList>
            <person name="Baxter L."/>
            <person name="Tripathy S."/>
            <person name="Ishaque N."/>
            <person name="Boot N."/>
            <person name="Cabral A."/>
            <person name="Kemen E."/>
            <person name="Thines M."/>
            <person name="Ah-Fong A."/>
            <person name="Anderson R."/>
            <person name="Badejoko W."/>
            <person name="Bittner-Eddy P."/>
            <person name="Boore J.L."/>
            <person name="Chibucos M.C."/>
            <person name="Coates M."/>
            <person name="Dehal P."/>
            <person name="Delehaunty K."/>
            <person name="Dong S."/>
            <person name="Downton P."/>
            <person name="Dumas B."/>
            <person name="Fabro G."/>
            <person name="Fronick C."/>
            <person name="Fuerstenberg S.I."/>
            <person name="Fulton L."/>
            <person name="Gaulin E."/>
            <person name="Govers F."/>
            <person name="Hughes L."/>
            <person name="Humphray S."/>
            <person name="Jiang R.H."/>
            <person name="Judelson H."/>
            <person name="Kamoun S."/>
            <person name="Kyung K."/>
            <person name="Meijer H."/>
            <person name="Minx P."/>
            <person name="Morris P."/>
            <person name="Nelson J."/>
            <person name="Phuntumart V."/>
            <person name="Qutob D."/>
            <person name="Rehmany A."/>
            <person name="Rougon-Cardoso A."/>
            <person name="Ryden P."/>
            <person name="Torto-Alalibo T."/>
            <person name="Studholme D."/>
            <person name="Wang Y."/>
            <person name="Win J."/>
            <person name="Wood J."/>
            <person name="Clifton S.W."/>
            <person name="Rogers J."/>
            <person name="Van den Ackerveken G."/>
            <person name="Jones J.D."/>
            <person name="McDowell J.M."/>
            <person name="Beynon J."/>
            <person name="Tyler B.M."/>
        </authorList>
    </citation>
    <scope>NUCLEOTIDE SEQUENCE [LARGE SCALE GENOMIC DNA]</scope>
    <source>
        <strain evidence="3">Emoy2</strain>
    </source>
</reference>
<feature type="compositionally biased region" description="Low complexity" evidence="1">
    <location>
        <begin position="136"/>
        <end position="156"/>
    </location>
</feature>
<dbReference type="Proteomes" id="UP000011713">
    <property type="component" value="Unassembled WGS sequence"/>
</dbReference>
<name>M4BPK1_HYAAE</name>
<dbReference type="EMBL" id="JH598517">
    <property type="status" value="NOT_ANNOTATED_CDS"/>
    <property type="molecule type" value="Genomic_DNA"/>
</dbReference>
<dbReference type="InParanoid" id="M4BPK1"/>
<feature type="region of interest" description="Disordered" evidence="1">
    <location>
        <begin position="1"/>
        <end position="69"/>
    </location>
</feature>